<proteinExistence type="predicted"/>
<organism evidence="1 2">
    <name type="scientific">Nostoc flagelliforme CCNUN1</name>
    <dbReference type="NCBI Taxonomy" id="2038116"/>
    <lineage>
        <taxon>Bacteria</taxon>
        <taxon>Bacillati</taxon>
        <taxon>Cyanobacteriota</taxon>
        <taxon>Cyanophyceae</taxon>
        <taxon>Nostocales</taxon>
        <taxon>Nostocaceae</taxon>
        <taxon>Nostoc</taxon>
    </lineage>
</organism>
<dbReference type="Proteomes" id="UP000232003">
    <property type="component" value="Chromosome"/>
</dbReference>
<dbReference type="EMBL" id="CP024785">
    <property type="protein sequence ID" value="AUB34885.1"/>
    <property type="molecule type" value="Genomic_DNA"/>
</dbReference>
<dbReference type="AlphaFoldDB" id="A0A2K8SJ85"/>
<protein>
    <submittedName>
        <fullName evidence="1">Uncharacterized protein</fullName>
    </submittedName>
</protein>
<dbReference type="KEGG" id="nfl:COO91_00723"/>
<name>A0A2K8SJ85_9NOSO</name>
<sequence>MNWKDVIRGFMPLGVAQMYNQAFAERELVVVIRGFMPLGVA</sequence>
<keyword evidence="2" id="KW-1185">Reference proteome</keyword>
<reference evidence="1 2" key="1">
    <citation type="submission" date="2017-11" db="EMBL/GenBank/DDBJ databases">
        <title>Complete genome of a free-living desiccation-tolerant cyanobacterium and its photosynthetic adaptation to extreme terrestrial habitat.</title>
        <authorList>
            <person name="Shang J."/>
        </authorList>
    </citation>
    <scope>NUCLEOTIDE SEQUENCE [LARGE SCALE GENOMIC DNA]</scope>
    <source>
        <strain evidence="1 2">CCNUN1</strain>
    </source>
</reference>
<evidence type="ECO:0000313" key="2">
    <source>
        <dbReference type="Proteomes" id="UP000232003"/>
    </source>
</evidence>
<dbReference type="RefSeq" id="WP_263983653.1">
    <property type="nucleotide sequence ID" value="NZ_CAWNNC010000001.1"/>
</dbReference>
<accession>A0A2K8SJ85</accession>
<evidence type="ECO:0000313" key="1">
    <source>
        <dbReference type="EMBL" id="AUB34885.1"/>
    </source>
</evidence>
<gene>
    <name evidence="1" type="ORF">COO91_00723</name>
</gene>